<dbReference type="CDD" id="cd01949">
    <property type="entry name" value="GGDEF"/>
    <property type="match status" value="1"/>
</dbReference>
<dbReference type="SMART" id="SM00267">
    <property type="entry name" value="GGDEF"/>
    <property type="match status" value="1"/>
</dbReference>
<protein>
    <recommendedName>
        <fullName evidence="5">Diguanylate cyclase</fullName>
    </recommendedName>
</protein>
<dbReference type="Gene3D" id="3.30.450.20">
    <property type="entry name" value="PAS domain"/>
    <property type="match status" value="1"/>
</dbReference>
<dbReference type="NCBIfam" id="TIGR00229">
    <property type="entry name" value="sensory_box"/>
    <property type="match status" value="1"/>
</dbReference>
<dbReference type="AlphaFoldDB" id="A0A2G4YWJ2"/>
<evidence type="ECO:0000259" key="2">
    <source>
        <dbReference type="PROSITE" id="PS50887"/>
    </source>
</evidence>
<dbReference type="Proteomes" id="UP000229730">
    <property type="component" value="Unassembled WGS sequence"/>
</dbReference>
<dbReference type="InterPro" id="IPR000160">
    <property type="entry name" value="GGDEF_dom"/>
</dbReference>
<evidence type="ECO:0000259" key="1">
    <source>
        <dbReference type="PROSITE" id="PS50113"/>
    </source>
</evidence>
<evidence type="ECO:0000313" key="4">
    <source>
        <dbReference type="Proteomes" id="UP000229730"/>
    </source>
</evidence>
<dbReference type="InterPro" id="IPR043128">
    <property type="entry name" value="Rev_trsase/Diguanyl_cyclase"/>
</dbReference>
<dbReference type="NCBIfam" id="TIGR00254">
    <property type="entry name" value="GGDEF"/>
    <property type="match status" value="1"/>
</dbReference>
<feature type="domain" description="GGDEF" evidence="2">
    <location>
        <begin position="453"/>
        <end position="587"/>
    </location>
</feature>
<dbReference type="SUPFAM" id="SSF55073">
    <property type="entry name" value="Nucleotide cyclase"/>
    <property type="match status" value="1"/>
</dbReference>
<comment type="caution">
    <text evidence="3">The sequence shown here is derived from an EMBL/GenBank/DDBJ whole genome shotgun (WGS) entry which is preliminary data.</text>
</comment>
<evidence type="ECO:0008006" key="5">
    <source>
        <dbReference type="Google" id="ProtNLM"/>
    </source>
</evidence>
<proteinExistence type="predicted"/>
<gene>
    <name evidence="3" type="ORF">CRD36_01800</name>
</gene>
<organism evidence="3 4">
    <name type="scientific">Paremcibacter congregatus</name>
    <dbReference type="NCBI Taxonomy" id="2043170"/>
    <lineage>
        <taxon>Bacteria</taxon>
        <taxon>Pseudomonadati</taxon>
        <taxon>Pseudomonadota</taxon>
        <taxon>Alphaproteobacteria</taxon>
        <taxon>Emcibacterales</taxon>
        <taxon>Emcibacteraceae</taxon>
        <taxon>Paremcibacter</taxon>
    </lineage>
</organism>
<dbReference type="SUPFAM" id="SSF55785">
    <property type="entry name" value="PYP-like sensor domain (PAS domain)"/>
    <property type="match status" value="1"/>
</dbReference>
<dbReference type="PANTHER" id="PTHR44757:SF2">
    <property type="entry name" value="BIOFILM ARCHITECTURE MAINTENANCE PROTEIN MBAA"/>
    <property type="match status" value="1"/>
</dbReference>
<dbReference type="GO" id="GO:0003824">
    <property type="term" value="F:catalytic activity"/>
    <property type="evidence" value="ECO:0007669"/>
    <property type="project" value="UniProtKB-ARBA"/>
</dbReference>
<dbReference type="Gene3D" id="3.30.70.270">
    <property type="match status" value="1"/>
</dbReference>
<dbReference type="PROSITE" id="PS50113">
    <property type="entry name" value="PAC"/>
    <property type="match status" value="1"/>
</dbReference>
<dbReference type="Gene3D" id="3.30.450.40">
    <property type="match status" value="1"/>
</dbReference>
<evidence type="ECO:0000313" key="3">
    <source>
        <dbReference type="EMBL" id="PHZ86633.1"/>
    </source>
</evidence>
<dbReference type="InterPro" id="IPR000014">
    <property type="entry name" value="PAS"/>
</dbReference>
<dbReference type="InterPro" id="IPR029016">
    <property type="entry name" value="GAF-like_dom_sf"/>
</dbReference>
<reference evidence="3 4" key="1">
    <citation type="submission" date="2017-10" db="EMBL/GenBank/DDBJ databases">
        <title>Frigbacter circumglobatus gen. nov. sp. nov., isolated from sediment cultured in situ.</title>
        <authorList>
            <person name="Zhao Z."/>
        </authorList>
    </citation>
    <scope>NUCLEOTIDE SEQUENCE [LARGE SCALE GENOMIC DNA]</scope>
    <source>
        <strain evidence="3 4">ZYL</strain>
    </source>
</reference>
<sequence length="601" mass="67546">MFKLSITPMETNIARVLLNTKPDDKKDSKTPLPLGKFDPAITIDLFPGPALLVDGQLNIIHHNVYALHLLPPLHNRDTFLKSMVSRCLTNNCPDAQKTTIKDNNGLRHYDLTALPIQRENKEDIPLVFLFGRETTIEHNLTTALVDSRQMFKDLVSCSTDFAWETDTRGNFIYVSPKGILGYTAYELNGKNSQEMIIGAGDRNPFDTLDKITEMELWLNRADGSMACLLVSAVPVLDAKAKWKGARGVCRDITHIREREASLRRANKQEHVLSSIIATIRNMQTPTKMFEGAVKATMEGIKTDFCCILQKVPCSQKGFTAEIQHQRGISLTEDVIANLCQKALEVWQNEAIPQERIQTLVFGDHQILMGVTNHHTQDNGAIFLVRSGETLWHEDDIHLFRGITSHLGIAIEQVLTYAELERRAYTDELTGLLNRRAFRDHVNKRLKNQKRSLKSSAMVYIDLDNFKLVNDTKGHVFGDKILQDLSRLLQDNLRVGDYTARFGGDEFAIWLDEIDKEEAIIKAENLVRIATKLNQNACLDGPQLSLSIGLAMSLPENPATLDQLMDQADQALYRAKGTGKNTSVLFEPDIMGPNNDKGDQDA</sequence>
<dbReference type="InterPro" id="IPR035965">
    <property type="entry name" value="PAS-like_dom_sf"/>
</dbReference>
<dbReference type="InterPro" id="IPR052155">
    <property type="entry name" value="Biofilm_reg_signaling"/>
</dbReference>
<dbReference type="EMBL" id="PDEM01000007">
    <property type="protein sequence ID" value="PHZ86633.1"/>
    <property type="molecule type" value="Genomic_DNA"/>
</dbReference>
<dbReference type="Pfam" id="PF00990">
    <property type="entry name" value="GGDEF"/>
    <property type="match status" value="1"/>
</dbReference>
<name>A0A2G4YWJ2_9PROT</name>
<dbReference type="InParanoid" id="A0A2G4YWJ2"/>
<dbReference type="SUPFAM" id="SSF55781">
    <property type="entry name" value="GAF domain-like"/>
    <property type="match status" value="1"/>
</dbReference>
<dbReference type="InterPro" id="IPR000700">
    <property type="entry name" value="PAS-assoc_C"/>
</dbReference>
<dbReference type="InterPro" id="IPR029787">
    <property type="entry name" value="Nucleotide_cyclase"/>
</dbReference>
<keyword evidence="4" id="KW-1185">Reference proteome</keyword>
<dbReference type="CDD" id="cd00130">
    <property type="entry name" value="PAS"/>
    <property type="match status" value="1"/>
</dbReference>
<dbReference type="FunFam" id="3.30.70.270:FF:000001">
    <property type="entry name" value="Diguanylate cyclase domain protein"/>
    <property type="match status" value="1"/>
</dbReference>
<accession>A0A2G4YWJ2</accession>
<dbReference type="OrthoDB" id="7216521at2"/>
<feature type="domain" description="PAC" evidence="1">
    <location>
        <begin position="212"/>
        <end position="264"/>
    </location>
</feature>
<dbReference type="PROSITE" id="PS50887">
    <property type="entry name" value="GGDEF"/>
    <property type="match status" value="1"/>
</dbReference>
<dbReference type="PANTHER" id="PTHR44757">
    <property type="entry name" value="DIGUANYLATE CYCLASE DGCP"/>
    <property type="match status" value="1"/>
</dbReference>